<dbReference type="EMBL" id="CAJNOL010008214">
    <property type="protein sequence ID" value="CAF1634694.1"/>
    <property type="molecule type" value="Genomic_DNA"/>
</dbReference>
<evidence type="ECO:0000313" key="1">
    <source>
        <dbReference type="EMBL" id="CAF1437299.1"/>
    </source>
</evidence>
<proteinExistence type="predicted"/>
<keyword evidence="3" id="KW-1185">Reference proteome</keyword>
<dbReference type="InterPro" id="IPR016024">
    <property type="entry name" value="ARM-type_fold"/>
</dbReference>
<comment type="caution">
    <text evidence="2">The sequence shown here is derived from an EMBL/GenBank/DDBJ whole genome shotgun (WGS) entry which is preliminary data.</text>
</comment>
<dbReference type="Proteomes" id="UP000663870">
    <property type="component" value="Unassembled WGS sequence"/>
</dbReference>
<name>A0A816DHB8_9BILA</name>
<dbReference type="Proteomes" id="UP000663854">
    <property type="component" value="Unassembled WGS sequence"/>
</dbReference>
<sequence length="1257" mass="146569">MKKLNRAIIERNAFSPETIYRDFMIDQWLNVLLSNRTIFTEDEATAIKNKINQLKQNILEKSHFKEAKQYQIQQAYNEFKHFVILGHPGSGKTTISKWLAMNMAKQCLGEANLLSDCTEKFPIFIPIWKYVDQMKHTQNEQKKSLLQFIYENPTLNSTFFTPDEQNDLSSLVLSSLMQGNVLIIFEGLDEVPAHIDRSDLMKEINALLERGIDYDMNTGKLSYSIYEQKEIHGTKFPNLGNRFIITSRIEGNYFEDINFSIPRLTIENMSNDALKLFCRSYMKCINDTSMKREKRGSDQLYEDIAQNKDIFQLAINPQLASVIAAIYNQLEDKLPKKRIDLYEIAIEKMIERLVHLSIDDLGLTVTMFWSILQEIADFLHSKNLHHDSPIWNWPIDALLRFYSKEIVVDAVATQLKFKTTLNHDPRMIVYIAQNSDWLRLILALYGGYENYHSQESISEYMELSQFLALSDIERAPFIFYYQELWDRDDTAYSMAVRAEKISSSKHWNDQPLFDQDKIYKESFLTNQILELLRKKKPPTDLLEGLRKKISDEKLSVSDEMDVFLALIVLEDFDLINTAIKTKAEIFRKSFTNRIEQLIYVLKDHIARCSSSIADYFMSIYNNLTTNELLSTLNFSDYCKIYLALVANSGGLPVDTKSLAEAMDNDENRWNFYAEYYAFKLTGATDDFRYSIAVIADEFHTSGKVDQILEPFLRINDVVQMYQPIRAYTWVTDTFTFKPSNEVLPTVQRWFTSNHTHQIKKLAALLLAEAKHVFESAIDHLIDLLSNDNDQMRYRAQRIFQHPERNPSEPSKRASVIGEKTLMKILENISIREYLPRIRAYLNSFFYDVCWDDPQVFQNLYESITKLRESSLHDETKLFFLNRIKFTNNHTWNALLRAAESPLHPSYVEELLFSTMTLTHHDQITDDNWLDFARILSITDTSQFKEQFYFTRTDVDIIRFIIDQIFAVTDFTDETYFAILESKLISEITVKVEELSQKNYVEIKHLAHCNFFAAINYNQTILNMLNNISLTIVVMDILIRWLIQKMTSFKDIGNSMFSCMIVDCLLSLVSACVQKEDYLYRKTTNSSTFNKVQMIKLLERMLNYHPYFPARGNAFILLAAMDHSNHQVMINAMNALLDENVVKEYSVIGVPLIHLSPNEFIDDLLKSLKNESAIKTYEILKILTEFALNEKIDAHSKSKIINYLAKEIGQLKSKKPVNYYYTDIRIPFTTTLENELYKAWIKIQGLSGKTQYSLSVKD</sequence>
<dbReference type="AlphaFoldDB" id="A0A816DHB8"/>
<dbReference type="SUPFAM" id="SSF52540">
    <property type="entry name" value="P-loop containing nucleoside triphosphate hydrolases"/>
    <property type="match status" value="1"/>
</dbReference>
<evidence type="ECO:0000313" key="3">
    <source>
        <dbReference type="Proteomes" id="UP000663870"/>
    </source>
</evidence>
<gene>
    <name evidence="2" type="ORF">JXQ802_LOCUS52330</name>
    <name evidence="1" type="ORF">PYM288_LOCUS36009</name>
</gene>
<dbReference type="Gene3D" id="3.40.50.300">
    <property type="entry name" value="P-loop containing nucleotide triphosphate hydrolases"/>
    <property type="match status" value="1"/>
</dbReference>
<reference evidence="2" key="1">
    <citation type="submission" date="2021-02" db="EMBL/GenBank/DDBJ databases">
        <authorList>
            <person name="Nowell W R."/>
        </authorList>
    </citation>
    <scope>NUCLEOTIDE SEQUENCE</scope>
</reference>
<protein>
    <recommendedName>
        <fullName evidence="4">NACHT domain-containing protein</fullName>
    </recommendedName>
</protein>
<evidence type="ECO:0000313" key="2">
    <source>
        <dbReference type="EMBL" id="CAF1634694.1"/>
    </source>
</evidence>
<dbReference type="InterPro" id="IPR027417">
    <property type="entry name" value="P-loop_NTPase"/>
</dbReference>
<organism evidence="2 3">
    <name type="scientific">Rotaria sordida</name>
    <dbReference type="NCBI Taxonomy" id="392033"/>
    <lineage>
        <taxon>Eukaryota</taxon>
        <taxon>Metazoa</taxon>
        <taxon>Spiralia</taxon>
        <taxon>Gnathifera</taxon>
        <taxon>Rotifera</taxon>
        <taxon>Eurotatoria</taxon>
        <taxon>Bdelloidea</taxon>
        <taxon>Philodinida</taxon>
        <taxon>Philodinidae</taxon>
        <taxon>Rotaria</taxon>
    </lineage>
</organism>
<evidence type="ECO:0008006" key="4">
    <source>
        <dbReference type="Google" id="ProtNLM"/>
    </source>
</evidence>
<dbReference type="EMBL" id="CAJNOH010006622">
    <property type="protein sequence ID" value="CAF1437299.1"/>
    <property type="molecule type" value="Genomic_DNA"/>
</dbReference>
<accession>A0A816DHB8</accession>
<dbReference type="SUPFAM" id="SSF48371">
    <property type="entry name" value="ARM repeat"/>
    <property type="match status" value="1"/>
</dbReference>